<proteinExistence type="predicted"/>
<dbReference type="Proteomes" id="UP001056426">
    <property type="component" value="Chromosome"/>
</dbReference>
<evidence type="ECO:0000313" key="1">
    <source>
        <dbReference type="EMBL" id="URW80109.1"/>
    </source>
</evidence>
<sequence length="128" mass="14471">MQVFTSPIISLDYDSVKKVIYQNWEGFATSIQFREAIDKTVDFVKQNPVLYIVSNTTTQRPVGPEDGKYAASKMPVLFSSGVKAMAFVLPKNVLTKLALGNFAKEQGMPSNVRYFDDLQEAEDWLFTF</sequence>
<dbReference type="EMBL" id="CP098400">
    <property type="protein sequence ID" value="URW80109.1"/>
    <property type="molecule type" value="Genomic_DNA"/>
</dbReference>
<evidence type="ECO:0000313" key="2">
    <source>
        <dbReference type="Proteomes" id="UP001056426"/>
    </source>
</evidence>
<reference evidence="1" key="2">
    <citation type="submission" date="2022-06" db="EMBL/GenBank/DDBJ databases">
        <title>Xiashengella guii gen. nov. sp. nov., a bacterium isolated form anaerobic digestion tank.</title>
        <authorList>
            <person name="Huang H."/>
        </authorList>
    </citation>
    <scope>NUCLEOTIDE SEQUENCE</scope>
    <source>
        <strain evidence="1">Ai-910</strain>
    </source>
</reference>
<protein>
    <recommendedName>
        <fullName evidence="3">STAS/SEC14 domain-containing protein</fullName>
    </recommendedName>
</protein>
<keyword evidence="2" id="KW-1185">Reference proteome</keyword>
<dbReference type="RefSeq" id="WP_250724225.1">
    <property type="nucleotide sequence ID" value="NZ_CP098400.1"/>
</dbReference>
<accession>A0A9J6ZR27</accession>
<name>A0A9J6ZR27_9BACT</name>
<dbReference type="KEGG" id="alkq:M9189_01880"/>
<gene>
    <name evidence="1" type="ORF">M9189_01880</name>
</gene>
<reference evidence="1" key="1">
    <citation type="submission" date="2022-05" db="EMBL/GenBank/DDBJ databases">
        <authorList>
            <person name="Sun X."/>
        </authorList>
    </citation>
    <scope>NUCLEOTIDE SEQUENCE</scope>
    <source>
        <strain evidence="1">Ai-910</strain>
    </source>
</reference>
<organism evidence="1 2">
    <name type="scientific">Xiashengella succiniciproducens</name>
    <dbReference type="NCBI Taxonomy" id="2949635"/>
    <lineage>
        <taxon>Bacteria</taxon>
        <taxon>Pseudomonadati</taxon>
        <taxon>Bacteroidota</taxon>
        <taxon>Bacteroidia</taxon>
        <taxon>Marinilabiliales</taxon>
        <taxon>Marinilabiliaceae</taxon>
        <taxon>Xiashengella</taxon>
    </lineage>
</organism>
<dbReference type="AlphaFoldDB" id="A0A9J6ZR27"/>
<evidence type="ECO:0008006" key="3">
    <source>
        <dbReference type="Google" id="ProtNLM"/>
    </source>
</evidence>